<evidence type="ECO:0000313" key="3">
    <source>
        <dbReference type="EMBL" id="QDY88726.1"/>
    </source>
</evidence>
<dbReference type="InterPro" id="IPR003488">
    <property type="entry name" value="DprA"/>
</dbReference>
<dbReference type="Proteomes" id="UP000317512">
    <property type="component" value="Chromosome"/>
</dbReference>
<comment type="similarity">
    <text evidence="1">Belongs to the DprA/Smf family.</text>
</comment>
<gene>
    <name evidence="3" type="ORF">FOY43_03680</name>
</gene>
<dbReference type="AlphaFoldDB" id="A0A5B8JBW2"/>
<proteinExistence type="inferred from homology"/>
<accession>A0A5B8JBW2</accession>
<protein>
    <submittedName>
        <fullName evidence="3">DNA uptake protein</fullName>
    </submittedName>
</protein>
<dbReference type="GO" id="GO:0009294">
    <property type="term" value="P:DNA-mediated transformation"/>
    <property type="evidence" value="ECO:0007669"/>
    <property type="project" value="InterPro"/>
</dbReference>
<organism evidence="3 4">
    <name type="scientific">Mycoplasma anserisalpingitidis</name>
    <dbReference type="NCBI Taxonomy" id="519450"/>
    <lineage>
        <taxon>Bacteria</taxon>
        <taxon>Bacillati</taxon>
        <taxon>Mycoplasmatota</taxon>
        <taxon>Mollicutes</taxon>
        <taxon>Mycoplasmataceae</taxon>
        <taxon>Mycoplasma</taxon>
    </lineage>
</organism>
<dbReference type="PANTHER" id="PTHR43022:SF1">
    <property type="entry name" value="PROTEIN SMF"/>
    <property type="match status" value="1"/>
</dbReference>
<feature type="domain" description="Smf/DprA SLOG" evidence="2">
    <location>
        <begin position="48"/>
        <end position="241"/>
    </location>
</feature>
<dbReference type="InterPro" id="IPR057666">
    <property type="entry name" value="DrpA_SLOG"/>
</dbReference>
<dbReference type="EMBL" id="CP041663">
    <property type="protein sequence ID" value="QDY88726.1"/>
    <property type="molecule type" value="Genomic_DNA"/>
</dbReference>
<evidence type="ECO:0000313" key="4">
    <source>
        <dbReference type="Proteomes" id="UP000317512"/>
    </source>
</evidence>
<name>A0A5B8JBW2_9MOLU</name>
<dbReference type="Pfam" id="PF02481">
    <property type="entry name" value="DNA_processg_A"/>
    <property type="match status" value="1"/>
</dbReference>
<dbReference type="OrthoDB" id="9785707at2"/>
<evidence type="ECO:0000256" key="1">
    <source>
        <dbReference type="ARBA" id="ARBA00006525"/>
    </source>
</evidence>
<dbReference type="RefSeq" id="WP_146309177.1">
    <property type="nucleotide sequence ID" value="NZ_CP041663.1"/>
</dbReference>
<dbReference type="PANTHER" id="PTHR43022">
    <property type="entry name" value="PROTEIN SMF"/>
    <property type="match status" value="1"/>
</dbReference>
<sequence length="243" mass="28363">MREFLLYWAWICKGNNLEIFKKIKNAELVNFKLLEEIKQKLEKSNIKYLTFLDSDYPNDLLQLKYPPYVLFYKGNINLLKGKELLNITGEINGSISKFTISYLNEKIFKKSTLVTNQQTDLDYEVINLFKKHKSNIIYLLASGIKSESREYGTNELILSQFPSDYHVKREHYSMRNLICAGISKRMILISTKEESKLIHLAYAFADYGKNVFCFPGIQWNDTNSELIKNGAQMITNISDVVYF</sequence>
<reference evidence="4" key="1">
    <citation type="submission" date="2019-07" db="EMBL/GenBank/DDBJ databases">
        <title>Complete genome sequences of three Mycoplasma sp. 1220 strains.</title>
        <authorList>
            <person name="Grozner D."/>
            <person name="Forro B."/>
            <person name="Kovacs A.B."/>
            <person name="Marton S."/>
            <person name="Banyai K."/>
            <person name="Kreizinger Z."/>
            <person name="Sulyok K.M."/>
            <person name="Gyuranecz M."/>
        </authorList>
    </citation>
    <scope>NUCLEOTIDE SEQUENCE [LARGE SCALE GENOMIC DNA]</scope>
    <source>
        <strain evidence="4">MYCAV93</strain>
    </source>
</reference>
<evidence type="ECO:0000259" key="2">
    <source>
        <dbReference type="Pfam" id="PF02481"/>
    </source>
</evidence>
<dbReference type="Gene3D" id="3.40.50.450">
    <property type="match status" value="1"/>
</dbReference>